<name>A0ACB8D8F0_DERSI</name>
<reference evidence="1" key="1">
    <citation type="submission" date="2020-05" db="EMBL/GenBank/DDBJ databases">
        <title>Large-scale comparative analyses of tick genomes elucidate their genetic diversity and vector capacities.</title>
        <authorList>
            <person name="Jia N."/>
            <person name="Wang J."/>
            <person name="Shi W."/>
            <person name="Du L."/>
            <person name="Sun Y."/>
            <person name="Zhan W."/>
            <person name="Jiang J."/>
            <person name="Wang Q."/>
            <person name="Zhang B."/>
            <person name="Ji P."/>
            <person name="Sakyi L.B."/>
            <person name="Cui X."/>
            <person name="Yuan T."/>
            <person name="Jiang B."/>
            <person name="Yang W."/>
            <person name="Lam T.T.-Y."/>
            <person name="Chang Q."/>
            <person name="Ding S."/>
            <person name="Wang X."/>
            <person name="Zhu J."/>
            <person name="Ruan X."/>
            <person name="Zhao L."/>
            <person name="Wei J."/>
            <person name="Que T."/>
            <person name="Du C."/>
            <person name="Cheng J."/>
            <person name="Dai P."/>
            <person name="Han X."/>
            <person name="Huang E."/>
            <person name="Gao Y."/>
            <person name="Liu J."/>
            <person name="Shao H."/>
            <person name="Ye R."/>
            <person name="Li L."/>
            <person name="Wei W."/>
            <person name="Wang X."/>
            <person name="Wang C."/>
            <person name="Yang T."/>
            <person name="Huo Q."/>
            <person name="Li W."/>
            <person name="Guo W."/>
            <person name="Chen H."/>
            <person name="Zhou L."/>
            <person name="Ni X."/>
            <person name="Tian J."/>
            <person name="Zhou Y."/>
            <person name="Sheng Y."/>
            <person name="Liu T."/>
            <person name="Pan Y."/>
            <person name="Xia L."/>
            <person name="Li J."/>
            <person name="Zhao F."/>
            <person name="Cao W."/>
        </authorList>
    </citation>
    <scope>NUCLEOTIDE SEQUENCE</scope>
    <source>
        <strain evidence="1">Dsil-2018</strain>
    </source>
</reference>
<proteinExistence type="predicted"/>
<sequence length="758" mass="81913">MSPAFLSDSVWSRIYFSFFLRTSLINETGLGARHTPNPAAPCDGRSSRGQTCCDTGSKGNAVFACTCLCSVPVDRDALIQLKLCSTFRIQNFTRAHALEGAAGQDAMEAEKTVCGWPTCGQPLQARPGARFAKCDACCHINCLRCKAAHEGMNCAEFQAQQGPSVKSPVRPPNSTGDGKNFDTWSPAARGRSSKGDPALLKDSPPSAAAASAATLQRPPSVNASASSSSTCSPRSADVKRQSTSPSKPVKADLETRPGDLGITHQQRKAICRTENCGYEDHVNEGDTELFCYKCRKTTCLKCNAVHGYLTCEEYRRQLEDEEDEIQVQCAGAGCEFTAFVGVSTQQLKCQLCESITCLKCCAVHEFRTCEAYEKERRRSRGAQREATAATIDEPSETTPEKPNAGASWGDDTESRDRSPAGVAASKTVMDREAPIQKEVLAQQAVNSTSNGRTGTKSHRNETVPKQSQPGHIARPETARAPPEVLMLECCACAAESPYEEIVEVAPCGHFLCRECVHTTGVGSLTYIVRCPVVTEEGISCDSYIQESALRSVMTEGEYALHKELLPLPILRCPIESCSGKFSVRPGSQSLICPSCRSEYCVTCSANHPGRTCEQFIRSVVDDGGALDGGQANESVRRGSASSESLPEDAGMECGVCMADTPLEQMINAELCGHFICRDCVCRMAVDADCMRCPVKLEDGTPCGCRVQEPELVPLALTTRLEGRQRLLQDLMAPPRYIEIRDPNSSLSRVVHEKPSAAS</sequence>
<gene>
    <name evidence="1" type="ORF">HPB49_022572</name>
</gene>
<protein>
    <submittedName>
        <fullName evidence="1">Uncharacterized protein</fullName>
    </submittedName>
</protein>
<organism evidence="1 2">
    <name type="scientific">Dermacentor silvarum</name>
    <name type="common">Tick</name>
    <dbReference type="NCBI Taxonomy" id="543639"/>
    <lineage>
        <taxon>Eukaryota</taxon>
        <taxon>Metazoa</taxon>
        <taxon>Ecdysozoa</taxon>
        <taxon>Arthropoda</taxon>
        <taxon>Chelicerata</taxon>
        <taxon>Arachnida</taxon>
        <taxon>Acari</taxon>
        <taxon>Parasitiformes</taxon>
        <taxon>Ixodida</taxon>
        <taxon>Ixodoidea</taxon>
        <taxon>Ixodidae</taxon>
        <taxon>Rhipicephalinae</taxon>
        <taxon>Dermacentor</taxon>
    </lineage>
</organism>
<keyword evidence="2" id="KW-1185">Reference proteome</keyword>
<accession>A0ACB8D8F0</accession>
<dbReference type="EMBL" id="CM023472">
    <property type="protein sequence ID" value="KAH7960724.1"/>
    <property type="molecule type" value="Genomic_DNA"/>
</dbReference>
<comment type="caution">
    <text evidence="1">The sequence shown here is derived from an EMBL/GenBank/DDBJ whole genome shotgun (WGS) entry which is preliminary data.</text>
</comment>
<evidence type="ECO:0000313" key="2">
    <source>
        <dbReference type="Proteomes" id="UP000821865"/>
    </source>
</evidence>
<evidence type="ECO:0000313" key="1">
    <source>
        <dbReference type="EMBL" id="KAH7960724.1"/>
    </source>
</evidence>
<dbReference type="Proteomes" id="UP000821865">
    <property type="component" value="Chromosome 3"/>
</dbReference>